<keyword evidence="3" id="KW-1185">Reference proteome</keyword>
<dbReference type="Proteomes" id="UP000032803">
    <property type="component" value="Chromosome I"/>
</dbReference>
<protein>
    <recommendedName>
        <fullName evidence="4">Lipoprotein</fullName>
    </recommendedName>
</protein>
<evidence type="ECO:0000313" key="2">
    <source>
        <dbReference type="EMBL" id="CEK11824.1"/>
    </source>
</evidence>
<keyword evidence="1" id="KW-0472">Membrane</keyword>
<accession>A0A0A8UYH9</accession>
<dbReference type="EMBL" id="LN681225">
    <property type="protein sequence ID" value="CEK11824.1"/>
    <property type="molecule type" value="Genomic_DNA"/>
</dbReference>
<evidence type="ECO:0000256" key="1">
    <source>
        <dbReference type="SAM" id="Phobius"/>
    </source>
</evidence>
<dbReference type="AlphaFoldDB" id="A0A0A8UYH9"/>
<keyword evidence="1" id="KW-0812">Transmembrane</keyword>
<dbReference type="PROSITE" id="PS51257">
    <property type="entry name" value="PROKAR_LIPOPROTEIN"/>
    <property type="match status" value="1"/>
</dbReference>
<reference evidence="3" key="1">
    <citation type="submission" date="2014-09" db="EMBL/GenBank/DDBJ databases">
        <authorList>
            <person name="Gomez-Valero L."/>
        </authorList>
    </citation>
    <scope>NUCLEOTIDE SEQUENCE [LARGE SCALE GENOMIC DNA]</scope>
    <source>
        <strain evidence="3">ATCC35250</strain>
    </source>
</reference>
<feature type="transmembrane region" description="Helical" evidence="1">
    <location>
        <begin position="7"/>
        <end position="26"/>
    </location>
</feature>
<dbReference type="KEGG" id="lha:LHA_2830"/>
<name>A0A0A8UYH9_LEGHA</name>
<dbReference type="PATRIC" id="fig|449.7.peg.2371"/>
<sequence>MISKESLIEAFIYEIYIYIILSIVFLTSCSEHNKILLNCVMDRSNNEVEILFEIYSGRGEKACLITYFYNGKSEDTEKALFTEYELFYQCELPETAKSHKRIYKINRITGRLRNEISNGAVNTGLCKKSERKF</sequence>
<gene>
    <name evidence="2" type="ORF">LHA_2830</name>
</gene>
<organism evidence="2 3">
    <name type="scientific">Legionella hackeliae</name>
    <dbReference type="NCBI Taxonomy" id="449"/>
    <lineage>
        <taxon>Bacteria</taxon>
        <taxon>Pseudomonadati</taxon>
        <taxon>Pseudomonadota</taxon>
        <taxon>Gammaproteobacteria</taxon>
        <taxon>Legionellales</taxon>
        <taxon>Legionellaceae</taxon>
        <taxon>Legionella</taxon>
    </lineage>
</organism>
<keyword evidence="1" id="KW-1133">Transmembrane helix</keyword>
<proteinExistence type="predicted"/>
<evidence type="ECO:0008006" key="4">
    <source>
        <dbReference type="Google" id="ProtNLM"/>
    </source>
</evidence>
<dbReference type="HOGENOM" id="CLU_1904090_0_0_6"/>
<evidence type="ECO:0000313" key="3">
    <source>
        <dbReference type="Proteomes" id="UP000032803"/>
    </source>
</evidence>